<dbReference type="Gene3D" id="3.30.160.60">
    <property type="entry name" value="Classic Zinc Finger"/>
    <property type="match status" value="1"/>
</dbReference>
<keyword evidence="1" id="KW-0863">Zinc-finger</keyword>
<gene>
    <name evidence="4" type="ORF">BJG266_LOCUS22311</name>
    <name evidence="5" type="ORF">QVE165_LOCUS38220</name>
    <name evidence="6" type="ORF">QVE165_LOCUS38643</name>
</gene>
<evidence type="ECO:0000256" key="2">
    <source>
        <dbReference type="SAM" id="MobiDB-lite"/>
    </source>
</evidence>
<comment type="caution">
    <text evidence="5">The sequence shown here is derived from an EMBL/GenBank/DDBJ whole genome shotgun (WGS) entry which is preliminary data.</text>
</comment>
<evidence type="ECO:0000313" key="6">
    <source>
        <dbReference type="EMBL" id="CAF1426224.1"/>
    </source>
</evidence>
<dbReference type="InterPro" id="IPR013087">
    <property type="entry name" value="Znf_C2H2_type"/>
</dbReference>
<dbReference type="OrthoDB" id="10031901at2759"/>
<evidence type="ECO:0000313" key="7">
    <source>
        <dbReference type="Proteomes" id="UP000663832"/>
    </source>
</evidence>
<dbReference type="PANTHER" id="PTHR33936">
    <property type="entry name" value="PROTEIN CBG17840"/>
    <property type="match status" value="1"/>
</dbReference>
<keyword evidence="7" id="KW-1185">Reference proteome</keyword>
<dbReference type="GO" id="GO:0008270">
    <property type="term" value="F:zinc ion binding"/>
    <property type="evidence" value="ECO:0007669"/>
    <property type="project" value="UniProtKB-KW"/>
</dbReference>
<dbReference type="Proteomes" id="UP000663832">
    <property type="component" value="Unassembled WGS sequence"/>
</dbReference>
<dbReference type="PROSITE" id="PS50157">
    <property type="entry name" value="ZINC_FINGER_C2H2_2"/>
    <property type="match status" value="1"/>
</dbReference>
<dbReference type="EMBL" id="CAJNOM010000408">
    <property type="protein sequence ID" value="CAF1420664.1"/>
    <property type="molecule type" value="Genomic_DNA"/>
</dbReference>
<feature type="compositionally biased region" description="Low complexity" evidence="2">
    <location>
        <begin position="205"/>
        <end position="236"/>
    </location>
</feature>
<dbReference type="PROSITE" id="PS00028">
    <property type="entry name" value="ZINC_FINGER_C2H2_1"/>
    <property type="match status" value="1"/>
</dbReference>
<organism evidence="5 7">
    <name type="scientific">Adineta steineri</name>
    <dbReference type="NCBI Taxonomy" id="433720"/>
    <lineage>
        <taxon>Eukaryota</taxon>
        <taxon>Metazoa</taxon>
        <taxon>Spiralia</taxon>
        <taxon>Gnathifera</taxon>
        <taxon>Rotifera</taxon>
        <taxon>Eurotatoria</taxon>
        <taxon>Bdelloidea</taxon>
        <taxon>Adinetida</taxon>
        <taxon>Adinetidae</taxon>
        <taxon>Adineta</taxon>
    </lineage>
</organism>
<feature type="compositionally biased region" description="Low complexity" evidence="2">
    <location>
        <begin position="248"/>
        <end position="282"/>
    </location>
</feature>
<keyword evidence="1" id="KW-0862">Zinc</keyword>
<evidence type="ECO:0000259" key="3">
    <source>
        <dbReference type="PROSITE" id="PS50157"/>
    </source>
</evidence>
<dbReference type="AlphaFoldDB" id="A0A815MAE1"/>
<keyword evidence="1" id="KW-0479">Metal-binding</keyword>
<sequence length="425" mass="47272">MTRKGSSAASSPSAALNNGVAGTGRFVCSMCAKVYRSGAGLRYHKRKRHRGMVEPTALHRVKCQEPGCTYQMLAISDLRNHLSNHHQKPEYKCTEEKKFTSLADFTEWKSSFESRTGSKYVKNCGAKGKSDNQTTEYYYCNRTGPFGQGLRRSKAQGSLRCGIHCTSSMKVEIQNDEHITVQYYPAHYGHSHLSAADELHLSENSMTMGGINGNSSSTINNGHHQQQQQQQQQHQQQDNEQSVLTHYPSHSGDCSSSSSPGSSSTSPSGGSNSNSNHPPSSSMISCTDRQSITTSNTLIKNSNNISNNHNSLQNQMSHCIIISPSFVLEENASTHSNHHSTPVLIVQQQQQQQQMNQYLPPSSTTIVAPTTNLTIKKEKCVSDIMREAFQLLSYWPLDHHHSLVTTENEQQFSHSHVNMDEHLMF</sequence>
<feature type="domain" description="C2H2-type" evidence="3">
    <location>
        <begin position="26"/>
        <end position="54"/>
    </location>
</feature>
<dbReference type="PANTHER" id="PTHR33936:SF24">
    <property type="entry name" value="C2H2-TYPE DOMAIN-CONTAINING PROTEIN"/>
    <property type="match status" value="1"/>
</dbReference>
<evidence type="ECO:0000256" key="1">
    <source>
        <dbReference type="PROSITE-ProRule" id="PRU00042"/>
    </source>
</evidence>
<reference evidence="5" key="1">
    <citation type="submission" date="2021-02" db="EMBL/GenBank/DDBJ databases">
        <authorList>
            <person name="Nowell W R."/>
        </authorList>
    </citation>
    <scope>NUCLEOTIDE SEQUENCE</scope>
</reference>
<dbReference type="EMBL" id="CAJNOI010000139">
    <property type="protein sequence ID" value="CAF1118325.1"/>
    <property type="molecule type" value="Genomic_DNA"/>
</dbReference>
<name>A0A815MAE1_9BILA</name>
<evidence type="ECO:0000313" key="4">
    <source>
        <dbReference type="EMBL" id="CAF1118325.1"/>
    </source>
</evidence>
<accession>A0A815MAE1</accession>
<dbReference type="InterPro" id="IPR036236">
    <property type="entry name" value="Znf_C2H2_sf"/>
</dbReference>
<dbReference type="SUPFAM" id="SSF57667">
    <property type="entry name" value="beta-beta-alpha zinc fingers"/>
    <property type="match status" value="1"/>
</dbReference>
<feature type="region of interest" description="Disordered" evidence="2">
    <location>
        <begin position="205"/>
        <end position="287"/>
    </location>
</feature>
<dbReference type="Proteomes" id="UP000663877">
    <property type="component" value="Unassembled WGS sequence"/>
</dbReference>
<evidence type="ECO:0000313" key="5">
    <source>
        <dbReference type="EMBL" id="CAF1420664.1"/>
    </source>
</evidence>
<dbReference type="InterPro" id="IPR052797">
    <property type="entry name" value="RegFact_GeneExpr_CellDeath"/>
</dbReference>
<dbReference type="EMBL" id="CAJNOM010000418">
    <property type="protein sequence ID" value="CAF1426224.1"/>
    <property type="molecule type" value="Genomic_DNA"/>
</dbReference>
<dbReference type="SMART" id="SM00355">
    <property type="entry name" value="ZnF_C2H2"/>
    <property type="match status" value="2"/>
</dbReference>
<proteinExistence type="predicted"/>
<protein>
    <recommendedName>
        <fullName evidence="3">C2H2-type domain-containing protein</fullName>
    </recommendedName>
</protein>